<evidence type="ECO:0000256" key="1">
    <source>
        <dbReference type="SAM" id="MobiDB-lite"/>
    </source>
</evidence>
<evidence type="ECO:0000256" key="2">
    <source>
        <dbReference type="SAM" id="Phobius"/>
    </source>
</evidence>
<feature type="transmembrane region" description="Helical" evidence="2">
    <location>
        <begin position="1404"/>
        <end position="1427"/>
    </location>
</feature>
<gene>
    <name evidence="3" type="ORF">JJJ17_00090</name>
</gene>
<keyword evidence="2" id="KW-1133">Transmembrane helix</keyword>
<accession>A0A934SAT2</accession>
<feature type="compositionally biased region" description="Basic and acidic residues" evidence="1">
    <location>
        <begin position="483"/>
        <end position="511"/>
    </location>
</feature>
<feature type="region of interest" description="Disordered" evidence="1">
    <location>
        <begin position="1"/>
        <end position="31"/>
    </location>
</feature>
<keyword evidence="4" id="KW-1185">Reference proteome</keyword>
<dbReference type="EMBL" id="JAEPRQ010000001">
    <property type="protein sequence ID" value="MBK4214313.1"/>
    <property type="molecule type" value="Genomic_DNA"/>
</dbReference>
<protein>
    <recommendedName>
        <fullName evidence="5">Type III effector HrpK</fullName>
    </recommendedName>
</protein>
<feature type="compositionally biased region" description="Basic and acidic residues" evidence="1">
    <location>
        <begin position="627"/>
        <end position="641"/>
    </location>
</feature>
<feature type="transmembrane region" description="Helical" evidence="2">
    <location>
        <begin position="1336"/>
        <end position="1354"/>
    </location>
</feature>
<proteinExistence type="predicted"/>
<reference evidence="3" key="1">
    <citation type="submission" date="2021-01" db="EMBL/GenBank/DDBJ databases">
        <title>Paracoccus amoyensis sp. nov., isolated from the surface seawater along the coast of Xiamen Island, China.</title>
        <authorList>
            <person name="Lyu L."/>
        </authorList>
    </citation>
    <scope>NUCLEOTIDE SEQUENCE</scope>
    <source>
        <strain evidence="3">MJ17</strain>
    </source>
</reference>
<feature type="region of interest" description="Disordered" evidence="1">
    <location>
        <begin position="481"/>
        <end position="511"/>
    </location>
</feature>
<evidence type="ECO:0000313" key="4">
    <source>
        <dbReference type="Proteomes" id="UP000640485"/>
    </source>
</evidence>
<name>A0A934SAT2_9RHOB</name>
<feature type="region of interest" description="Disordered" evidence="1">
    <location>
        <begin position="624"/>
        <end position="656"/>
    </location>
</feature>
<sequence>MAAQMPEAGDAREEAEKLGIEWERPDGDNRSAKYILDNHPVLKDLGNQEKIRDKLKERVGDFETDADAAYRAVQVLEHIEKFDSNGDRIAGKGVGDGRINGITPNEQVIHGTEAGRLMDFGKYGFEHLNGNLKDADSAWMDPEAKDKAKSLGIRWERPSDDKRSAQDIIDKDPLLKNLGNQSGVKDMLKDRVGDFENDADAAYRASQVLNHIERFDSDGKEQNGKKVGDGVVDGFTKSGEAKNGTEAGRLQDFGKYGFDHLQGELPNQLDAADDEDAREQAEALGIAWERPEDDDRSAQDIIDGDPLLKNLGNQSDVKERLKERVGDFETDADAAYRASQVLRHVERFDAEGEAIVGKNVANGKVDGFTNSDEARHGTEAGRLQDFGKYGFEALSGDLNELPETSDKESAQSDAEELGIQWERPEGDDRSAKDILSDYPLLRNLGNQSGVKDMLKERVGDFDTDADAAYRAAQVLEHVQQFDSDGKQIKRDRSRGNDKIDGFTSSDEARPETEAARLQDFGKYGFTHLNGKLEDRSAIEAGDKVEIKDEEAEREKAEALGLKWERPEGDGRSAHDIIQGSPLLRDLGNQEDVRDMLKSRVGDFERDPDAAYRAEQVLNHIEMFDGEGNTRNDKHVGNDRVDGFTGSDQAKPDTEAGRLKDFGKYGFGNLKGNVPDYSEVGNDAESREKAEALGIEWERPEGDDRSARDIVNGTPVLRDLGNQSGVRDLLKSRVGDFETDADAAYRAKQVLERIEKYDSSGKPQAGDKVDNGKVDGFTNSGEAENGTEAGRLQDFGKYGFDSLEAEMASGDQFDKYLEKNPDADGASKKITEYASILHDNFDTVMKATGGGEFMTVEKLQQFKDEYPGLDGKFGEAIDFWSNPGSFSALETSLDKLRYDSDGLLAKKDISHWIEKEAPKDAESAIHMVVDAADRNSVAGVNTKQFDDEIFRDPDRFSPKEKAAVLQDLRTGRDLVAIGQQSGMWDLPQMEKKLSNQAGLKGTPDEIIAEIDQKIAILSKDPEVTEFMNENAANALTDFVDSNPALKKELESTYKNDIQNGAFLEDNWNGENASTRTESLGSFFQTGRMYQAALGLDDQKVLQDAVKNSKHNGELQDFYEKSLVSGDRFKELLQDNSPEEAISAFSMEVALYNSALDRDFTNGFDSELQDNFTNLAKDNIFKDATFDDLKAAFGVDGGEELDEEKLLTMVEELAETNPELLVDVNGKMAKPMDFVGAFKAQWDILNGGLGTLNDLELLNGGTTKNMLDKGVMHGVTGLMLAGVTIGKAIAADDPMTEKQKVEIAIGSVQTAATLAQGGTKGFKDYLTKAGFGDKAQSIPGNVGVLAGVALAAYGIFDGVKSIRNGDPLTGGMTIATNSIGLMGGLVSGVKSGMGLLGMTVPHFITALSGGLGLAGSVLGAASIFILAAIQQSEMSSRENDYTNLLKSRLSKYGISGETTAGA</sequence>
<evidence type="ECO:0008006" key="5">
    <source>
        <dbReference type="Google" id="ProtNLM"/>
    </source>
</evidence>
<keyword evidence="2" id="KW-0812">Transmembrane</keyword>
<organism evidence="3 4">
    <name type="scientific">Paracoccus caeni</name>
    <dbReference type="NCBI Taxonomy" id="657651"/>
    <lineage>
        <taxon>Bacteria</taxon>
        <taxon>Pseudomonadati</taxon>
        <taxon>Pseudomonadota</taxon>
        <taxon>Alphaproteobacteria</taxon>
        <taxon>Rhodobacterales</taxon>
        <taxon>Paracoccaceae</taxon>
        <taxon>Paracoccus</taxon>
    </lineage>
</organism>
<feature type="compositionally biased region" description="Basic and acidic residues" evidence="1">
    <location>
        <begin position="9"/>
        <end position="31"/>
    </location>
</feature>
<keyword evidence="2" id="KW-0472">Membrane</keyword>
<dbReference type="Proteomes" id="UP000640485">
    <property type="component" value="Unassembled WGS sequence"/>
</dbReference>
<evidence type="ECO:0000313" key="3">
    <source>
        <dbReference type="EMBL" id="MBK4214313.1"/>
    </source>
</evidence>
<dbReference type="InterPro" id="IPR031613">
    <property type="entry name" value="HrpK"/>
</dbReference>
<feature type="transmembrane region" description="Helical" evidence="2">
    <location>
        <begin position="1366"/>
        <end position="1384"/>
    </location>
</feature>
<comment type="caution">
    <text evidence="3">The sequence shown here is derived from an EMBL/GenBank/DDBJ whole genome shotgun (WGS) entry which is preliminary data.</text>
</comment>
<dbReference type="Pfam" id="PF16937">
    <property type="entry name" value="T3SS_HrpK1"/>
    <property type="match status" value="1"/>
</dbReference>